<comment type="similarity">
    <text evidence="2">Belongs to the GSP F family.</text>
</comment>
<dbReference type="Pfam" id="PF00482">
    <property type="entry name" value="T2SSF"/>
    <property type="match status" value="2"/>
</dbReference>
<dbReference type="FunFam" id="1.20.81.30:FF:000001">
    <property type="entry name" value="Type II secretion system protein F"/>
    <property type="match status" value="1"/>
</dbReference>
<keyword evidence="11" id="KW-1185">Reference proteome</keyword>
<organism evidence="10 11">
    <name type="scientific">Nibricoccus aquaticus</name>
    <dbReference type="NCBI Taxonomy" id="2576891"/>
    <lineage>
        <taxon>Bacteria</taxon>
        <taxon>Pseudomonadati</taxon>
        <taxon>Verrucomicrobiota</taxon>
        <taxon>Opitutia</taxon>
        <taxon>Opitutales</taxon>
        <taxon>Opitutaceae</taxon>
        <taxon>Nibricoccus</taxon>
    </lineage>
</organism>
<proteinExistence type="inferred from homology"/>
<dbReference type="GO" id="GO:0005886">
    <property type="term" value="C:plasma membrane"/>
    <property type="evidence" value="ECO:0007669"/>
    <property type="project" value="UniProtKB-SubCell"/>
</dbReference>
<feature type="transmembrane region" description="Helical" evidence="8">
    <location>
        <begin position="367"/>
        <end position="396"/>
    </location>
</feature>
<feature type="transmembrane region" description="Helical" evidence="8">
    <location>
        <begin position="253"/>
        <end position="272"/>
    </location>
</feature>
<dbReference type="PANTHER" id="PTHR30012">
    <property type="entry name" value="GENERAL SECRETION PATHWAY PROTEIN"/>
    <property type="match status" value="1"/>
</dbReference>
<evidence type="ECO:0000256" key="1">
    <source>
        <dbReference type="ARBA" id="ARBA00004429"/>
    </source>
</evidence>
<dbReference type="AlphaFoldDB" id="A0A290QGU7"/>
<feature type="transmembrane region" description="Helical" evidence="8">
    <location>
        <begin position="169"/>
        <end position="191"/>
    </location>
</feature>
<dbReference type="Proteomes" id="UP000217265">
    <property type="component" value="Chromosome"/>
</dbReference>
<accession>A0A290QGU7</accession>
<dbReference type="KEGG" id="vbh:CMV30_16945"/>
<dbReference type="InterPro" id="IPR042094">
    <property type="entry name" value="T2SS_GspF_sf"/>
</dbReference>
<feature type="domain" description="Type II secretion system protein GspF" evidence="9">
    <location>
        <begin position="70"/>
        <end position="192"/>
    </location>
</feature>
<keyword evidence="4" id="KW-0997">Cell inner membrane</keyword>
<comment type="subcellular location">
    <subcellularLocation>
        <location evidence="1">Cell inner membrane</location>
        <topology evidence="1">Multi-pass membrane protein</topology>
    </subcellularLocation>
</comment>
<sequence>MSAFHYRAYNAAGQTISGVLEADSVTTLEARLRTAGVWLLEAKEGAALAGSSDGQISSLKVKRSELIAFFVQMSLLLKAGITLPNSLERLALDFEGSKLGTVLAGVREQVAIGVPLNQAMARYPKVYSREITAMVEAGEVSGKLPEVFESLSTYYEWLDQLTGDIRQALIYPLMVMGAASALVLLLFTFVVPRFVGLLTELNLKVPMLTRIVMAISDALIGYWPVLLIVIVGVPIGLKIALKVPAFAVAFDRALMGIPIFGPLVGMFALSRFSQNLAMLYRSGITLLRGLEICQQLVGNRAVEKALVDVRRGVLEGTPMHKCLGQHDVFTPTLITMIATGESSGSLDFALQSVADYYNKIIPRRIKIVFAVFDPLMMVSLIAVVGIVALSVILPILQLWDVK</sequence>
<evidence type="ECO:0000256" key="6">
    <source>
        <dbReference type="ARBA" id="ARBA00022989"/>
    </source>
</evidence>
<keyword evidence="6 8" id="KW-1133">Transmembrane helix</keyword>
<dbReference type="Gene3D" id="1.20.81.30">
    <property type="entry name" value="Type II secretion system (T2SS), domain F"/>
    <property type="match status" value="2"/>
</dbReference>
<evidence type="ECO:0000256" key="5">
    <source>
        <dbReference type="ARBA" id="ARBA00022692"/>
    </source>
</evidence>
<evidence type="ECO:0000313" key="10">
    <source>
        <dbReference type="EMBL" id="ATC65496.1"/>
    </source>
</evidence>
<dbReference type="InterPro" id="IPR003004">
    <property type="entry name" value="GspF/PilC"/>
</dbReference>
<evidence type="ECO:0000259" key="9">
    <source>
        <dbReference type="Pfam" id="PF00482"/>
    </source>
</evidence>
<evidence type="ECO:0000256" key="2">
    <source>
        <dbReference type="ARBA" id="ARBA00005745"/>
    </source>
</evidence>
<keyword evidence="5 8" id="KW-0812">Transmembrane</keyword>
<keyword evidence="7 8" id="KW-0472">Membrane</keyword>
<evidence type="ECO:0000256" key="3">
    <source>
        <dbReference type="ARBA" id="ARBA00022475"/>
    </source>
</evidence>
<dbReference type="RefSeq" id="WP_096057125.1">
    <property type="nucleotide sequence ID" value="NZ_CP023344.1"/>
</dbReference>
<feature type="transmembrane region" description="Helical" evidence="8">
    <location>
        <begin position="211"/>
        <end position="233"/>
    </location>
</feature>
<dbReference type="PRINTS" id="PR00812">
    <property type="entry name" value="BCTERIALGSPF"/>
</dbReference>
<evidence type="ECO:0000256" key="8">
    <source>
        <dbReference type="SAM" id="Phobius"/>
    </source>
</evidence>
<evidence type="ECO:0000256" key="7">
    <source>
        <dbReference type="ARBA" id="ARBA00023136"/>
    </source>
</evidence>
<evidence type="ECO:0000313" key="11">
    <source>
        <dbReference type="Proteomes" id="UP000217265"/>
    </source>
</evidence>
<dbReference type="OrthoDB" id="9805682at2"/>
<keyword evidence="3" id="KW-1003">Cell membrane</keyword>
<feature type="domain" description="Type II secretion system protein GspF" evidence="9">
    <location>
        <begin position="272"/>
        <end position="394"/>
    </location>
</feature>
<dbReference type="InterPro" id="IPR018076">
    <property type="entry name" value="T2SS_GspF_dom"/>
</dbReference>
<gene>
    <name evidence="10" type="ORF">CMV30_16945</name>
</gene>
<protein>
    <recommendedName>
        <fullName evidence="9">Type II secretion system protein GspF domain-containing protein</fullName>
    </recommendedName>
</protein>
<name>A0A290QGU7_9BACT</name>
<dbReference type="EMBL" id="CP023344">
    <property type="protein sequence ID" value="ATC65496.1"/>
    <property type="molecule type" value="Genomic_DNA"/>
</dbReference>
<dbReference type="PANTHER" id="PTHR30012:SF0">
    <property type="entry name" value="TYPE II SECRETION SYSTEM PROTEIN F-RELATED"/>
    <property type="match status" value="1"/>
</dbReference>
<reference evidence="10 11" key="1">
    <citation type="submission" date="2017-09" db="EMBL/GenBank/DDBJ databases">
        <title>Complete genome sequence of Verrucomicrobial strain HZ-65, isolated from freshwater.</title>
        <authorList>
            <person name="Choi A."/>
        </authorList>
    </citation>
    <scope>NUCLEOTIDE SEQUENCE [LARGE SCALE GENOMIC DNA]</scope>
    <source>
        <strain evidence="10 11">HZ-65</strain>
    </source>
</reference>
<evidence type="ECO:0000256" key="4">
    <source>
        <dbReference type="ARBA" id="ARBA00022519"/>
    </source>
</evidence>